<feature type="chain" id="PRO_5005595237" evidence="1">
    <location>
        <begin position="32"/>
        <end position="56"/>
    </location>
</feature>
<dbReference type="Gramene" id="KOM36238">
    <property type="protein sequence ID" value="KOM36238"/>
    <property type="gene ID" value="LR48_Vigan02g238800"/>
</dbReference>
<gene>
    <name evidence="2" type="ORF">LR48_Vigan02g238800</name>
</gene>
<sequence length="56" mass="6202">MASQSKMKLLFATLLLSSLLLSSSFLETAMAYEESSHVLDSCIILNFKFPISVDVM</sequence>
<name>A0A0L9U076_PHAAN</name>
<dbReference type="Proteomes" id="UP000053144">
    <property type="component" value="Chromosome 2"/>
</dbReference>
<reference evidence="3" key="1">
    <citation type="journal article" date="2015" name="Proc. Natl. Acad. Sci. U.S.A.">
        <title>Genome sequencing of adzuki bean (Vigna angularis) provides insight into high starch and low fat accumulation and domestication.</title>
        <authorList>
            <person name="Yang K."/>
            <person name="Tian Z."/>
            <person name="Chen C."/>
            <person name="Luo L."/>
            <person name="Zhao B."/>
            <person name="Wang Z."/>
            <person name="Yu L."/>
            <person name="Li Y."/>
            <person name="Sun Y."/>
            <person name="Li W."/>
            <person name="Chen Y."/>
            <person name="Li Y."/>
            <person name="Zhang Y."/>
            <person name="Ai D."/>
            <person name="Zhao J."/>
            <person name="Shang C."/>
            <person name="Ma Y."/>
            <person name="Wu B."/>
            <person name="Wang M."/>
            <person name="Gao L."/>
            <person name="Sun D."/>
            <person name="Zhang P."/>
            <person name="Guo F."/>
            <person name="Wang W."/>
            <person name="Li Y."/>
            <person name="Wang J."/>
            <person name="Varshney R.K."/>
            <person name="Wang J."/>
            <person name="Ling H.Q."/>
            <person name="Wan P."/>
        </authorList>
    </citation>
    <scope>NUCLEOTIDE SEQUENCE</scope>
    <source>
        <strain evidence="3">cv. Jingnong 6</strain>
    </source>
</reference>
<organism evidence="2 3">
    <name type="scientific">Phaseolus angularis</name>
    <name type="common">Azuki bean</name>
    <name type="synonym">Vigna angularis</name>
    <dbReference type="NCBI Taxonomy" id="3914"/>
    <lineage>
        <taxon>Eukaryota</taxon>
        <taxon>Viridiplantae</taxon>
        <taxon>Streptophyta</taxon>
        <taxon>Embryophyta</taxon>
        <taxon>Tracheophyta</taxon>
        <taxon>Spermatophyta</taxon>
        <taxon>Magnoliopsida</taxon>
        <taxon>eudicotyledons</taxon>
        <taxon>Gunneridae</taxon>
        <taxon>Pentapetalae</taxon>
        <taxon>rosids</taxon>
        <taxon>fabids</taxon>
        <taxon>Fabales</taxon>
        <taxon>Fabaceae</taxon>
        <taxon>Papilionoideae</taxon>
        <taxon>50 kb inversion clade</taxon>
        <taxon>NPAAA clade</taxon>
        <taxon>indigoferoid/millettioid clade</taxon>
        <taxon>Phaseoleae</taxon>
        <taxon>Vigna</taxon>
    </lineage>
</organism>
<dbReference type="AlphaFoldDB" id="A0A0L9U076"/>
<evidence type="ECO:0000313" key="2">
    <source>
        <dbReference type="EMBL" id="KOM36238.1"/>
    </source>
</evidence>
<evidence type="ECO:0000256" key="1">
    <source>
        <dbReference type="SAM" id="SignalP"/>
    </source>
</evidence>
<protein>
    <submittedName>
        <fullName evidence="2">Uncharacterized protein</fullName>
    </submittedName>
</protein>
<feature type="signal peptide" evidence="1">
    <location>
        <begin position="1"/>
        <end position="31"/>
    </location>
</feature>
<keyword evidence="1" id="KW-0732">Signal</keyword>
<accession>A0A0L9U076</accession>
<proteinExistence type="predicted"/>
<evidence type="ECO:0000313" key="3">
    <source>
        <dbReference type="Proteomes" id="UP000053144"/>
    </source>
</evidence>
<dbReference type="EMBL" id="CM003372">
    <property type="protein sequence ID" value="KOM36238.1"/>
    <property type="molecule type" value="Genomic_DNA"/>
</dbReference>